<comment type="caution">
    <text evidence="2">The sequence shown here is derived from an EMBL/GenBank/DDBJ whole genome shotgun (WGS) entry which is preliminary data.</text>
</comment>
<sequence length="67" mass="6868">MAGETHAREAESDNSGVTWRACNASPRAGGWAGEVAEEGASAYGGAKGLKCRSIGDDIGRRGGEEDE</sequence>
<accession>A0ABD3BIG4</accession>
<feature type="compositionally biased region" description="Basic and acidic residues" evidence="1">
    <location>
        <begin position="1"/>
        <end position="11"/>
    </location>
</feature>
<feature type="region of interest" description="Disordered" evidence="1">
    <location>
        <begin position="1"/>
        <end position="30"/>
    </location>
</feature>
<protein>
    <submittedName>
        <fullName evidence="2">Uncharacterized protein</fullName>
    </submittedName>
</protein>
<dbReference type="EMBL" id="JAVIJP010000086">
    <property type="protein sequence ID" value="KAL3617210.1"/>
    <property type="molecule type" value="Genomic_DNA"/>
</dbReference>
<keyword evidence="3" id="KW-1185">Reference proteome</keyword>
<evidence type="ECO:0000256" key="1">
    <source>
        <dbReference type="SAM" id="MobiDB-lite"/>
    </source>
</evidence>
<dbReference type="AlphaFoldDB" id="A0ABD3BIG4"/>
<proteinExistence type="predicted"/>
<organism evidence="2 3">
    <name type="scientific">Castilleja foliolosa</name>
    <dbReference type="NCBI Taxonomy" id="1961234"/>
    <lineage>
        <taxon>Eukaryota</taxon>
        <taxon>Viridiplantae</taxon>
        <taxon>Streptophyta</taxon>
        <taxon>Embryophyta</taxon>
        <taxon>Tracheophyta</taxon>
        <taxon>Spermatophyta</taxon>
        <taxon>Magnoliopsida</taxon>
        <taxon>eudicotyledons</taxon>
        <taxon>Gunneridae</taxon>
        <taxon>Pentapetalae</taxon>
        <taxon>asterids</taxon>
        <taxon>lamiids</taxon>
        <taxon>Lamiales</taxon>
        <taxon>Orobanchaceae</taxon>
        <taxon>Pedicularideae</taxon>
        <taxon>Castillejinae</taxon>
        <taxon>Castilleja</taxon>
    </lineage>
</organism>
<dbReference type="Proteomes" id="UP001632038">
    <property type="component" value="Unassembled WGS sequence"/>
</dbReference>
<name>A0ABD3BIG4_9LAMI</name>
<evidence type="ECO:0000313" key="3">
    <source>
        <dbReference type="Proteomes" id="UP001632038"/>
    </source>
</evidence>
<evidence type="ECO:0000313" key="2">
    <source>
        <dbReference type="EMBL" id="KAL3617210.1"/>
    </source>
</evidence>
<reference evidence="3" key="1">
    <citation type="journal article" date="2024" name="IScience">
        <title>Strigolactones Initiate the Formation of Haustorium-like Structures in Castilleja.</title>
        <authorList>
            <person name="Buerger M."/>
            <person name="Peterson D."/>
            <person name="Chory J."/>
        </authorList>
    </citation>
    <scope>NUCLEOTIDE SEQUENCE [LARGE SCALE GENOMIC DNA]</scope>
</reference>
<gene>
    <name evidence="2" type="ORF">CASFOL_038957</name>
</gene>